<proteinExistence type="predicted"/>
<gene>
    <name evidence="5" type="ORF">Tel_09855</name>
</gene>
<dbReference type="Gene3D" id="3.30.70.1450">
    <property type="entry name" value="Regulator of K+ conductance, C-terminal domain"/>
    <property type="match status" value="1"/>
</dbReference>
<accession>A0A0S2TE96</accession>
<dbReference type="PANTHER" id="PTHR43833">
    <property type="entry name" value="POTASSIUM CHANNEL PROTEIN 2-RELATED-RELATED"/>
    <property type="match status" value="1"/>
</dbReference>
<evidence type="ECO:0000259" key="4">
    <source>
        <dbReference type="PROSITE" id="PS51202"/>
    </source>
</evidence>
<dbReference type="InterPro" id="IPR036291">
    <property type="entry name" value="NAD(P)-bd_dom_sf"/>
</dbReference>
<evidence type="ECO:0000313" key="5">
    <source>
        <dbReference type="EMBL" id="ALP53428.1"/>
    </source>
</evidence>
<dbReference type="InterPro" id="IPR006037">
    <property type="entry name" value="RCK_C"/>
</dbReference>
<sequence>MRAVFVGASSFALMTANLLLKRGHEVVIIEKDKECIAELSETLDCGFLHGDGSKPALQKEADPDSTEILFCLTGDDRTNILASLVGHSLGFKRVVTRIEDRELEHICLELGLEDTIIPARTIGRFLADMFEGQDLLELSTMIRDEARVFSFVLPEDFEGGVEALELPADARLVCIYRQDKLIIAKDDMDLQADDEVVILAHRDCLPSLQEQWNS</sequence>
<dbReference type="SUPFAM" id="SSF116726">
    <property type="entry name" value="TrkA C-terminal domain-like"/>
    <property type="match status" value="1"/>
</dbReference>
<keyword evidence="1" id="KW-0813">Transport</keyword>
<dbReference type="KEGG" id="tee:Tel_09855"/>
<dbReference type="PROSITE" id="PS51202">
    <property type="entry name" value="RCK_C"/>
    <property type="match status" value="1"/>
</dbReference>
<dbReference type="InterPro" id="IPR003148">
    <property type="entry name" value="RCK_N"/>
</dbReference>
<dbReference type="Gene3D" id="3.40.50.720">
    <property type="entry name" value="NAD(P)-binding Rossmann-like Domain"/>
    <property type="match status" value="1"/>
</dbReference>
<keyword evidence="2" id="KW-0406">Ion transport</keyword>
<name>A0A0S2TE96_9GAMM</name>
<evidence type="ECO:0000256" key="1">
    <source>
        <dbReference type="ARBA" id="ARBA00022448"/>
    </source>
</evidence>
<dbReference type="STRING" id="1748243.Tel_09855"/>
<dbReference type="EMBL" id="CP013099">
    <property type="protein sequence ID" value="ALP53428.1"/>
    <property type="molecule type" value="Genomic_DNA"/>
</dbReference>
<protein>
    <submittedName>
        <fullName evidence="5">Potassium transporter</fullName>
    </submittedName>
</protein>
<dbReference type="PROSITE" id="PS51201">
    <property type="entry name" value="RCK_N"/>
    <property type="match status" value="1"/>
</dbReference>
<feature type="domain" description="RCK C-terminal" evidence="4">
    <location>
        <begin position="136"/>
        <end position="214"/>
    </location>
</feature>
<feature type="domain" description="RCK N-terminal" evidence="3">
    <location>
        <begin position="1"/>
        <end position="117"/>
    </location>
</feature>
<dbReference type="Pfam" id="PF02254">
    <property type="entry name" value="TrkA_N"/>
    <property type="match status" value="1"/>
</dbReference>
<keyword evidence="6" id="KW-1185">Reference proteome</keyword>
<evidence type="ECO:0000256" key="2">
    <source>
        <dbReference type="ARBA" id="ARBA00023065"/>
    </source>
</evidence>
<evidence type="ECO:0000313" key="6">
    <source>
        <dbReference type="Proteomes" id="UP000055136"/>
    </source>
</evidence>
<dbReference type="AlphaFoldDB" id="A0A0S2TE96"/>
<dbReference type="InterPro" id="IPR036721">
    <property type="entry name" value="RCK_C_sf"/>
</dbReference>
<dbReference type="PANTHER" id="PTHR43833:SF5">
    <property type="entry name" value="TRK SYSTEM POTASSIUM UPTAKE PROTEIN TRKA"/>
    <property type="match status" value="1"/>
</dbReference>
<organism evidence="5 6">
    <name type="scientific">Candidatus Tenderia electrophaga</name>
    <dbReference type="NCBI Taxonomy" id="1748243"/>
    <lineage>
        <taxon>Bacteria</taxon>
        <taxon>Pseudomonadati</taxon>
        <taxon>Pseudomonadota</taxon>
        <taxon>Gammaproteobacteria</taxon>
        <taxon>Candidatus Tenderiales</taxon>
        <taxon>Candidatus Tenderiaceae</taxon>
        <taxon>Candidatus Tenderia</taxon>
    </lineage>
</organism>
<dbReference type="InterPro" id="IPR050721">
    <property type="entry name" value="Trk_Ktr_HKT_K-transport"/>
</dbReference>
<dbReference type="GO" id="GO:0008324">
    <property type="term" value="F:monoatomic cation transmembrane transporter activity"/>
    <property type="evidence" value="ECO:0007669"/>
    <property type="project" value="InterPro"/>
</dbReference>
<dbReference type="GO" id="GO:0006813">
    <property type="term" value="P:potassium ion transport"/>
    <property type="evidence" value="ECO:0007669"/>
    <property type="project" value="InterPro"/>
</dbReference>
<evidence type="ECO:0000259" key="3">
    <source>
        <dbReference type="PROSITE" id="PS51201"/>
    </source>
</evidence>
<dbReference type="SUPFAM" id="SSF51735">
    <property type="entry name" value="NAD(P)-binding Rossmann-fold domains"/>
    <property type="match status" value="1"/>
</dbReference>
<dbReference type="Proteomes" id="UP000055136">
    <property type="component" value="Chromosome"/>
</dbReference>
<reference evidence="5" key="1">
    <citation type="submission" date="2015-10" db="EMBL/GenBank/DDBJ databases">
        <title>Description of Candidatus Tenderia electrophaga gen. nov, sp. nov., an Uncultivated Electroautotroph from a Biocathode Enrichment.</title>
        <authorList>
            <person name="Eddie B.J."/>
            <person name="Malanoski A.P."/>
            <person name="Wang Z."/>
            <person name="Hall R.J."/>
            <person name="Oh S.D."/>
            <person name="Heiner C."/>
            <person name="Lin B."/>
            <person name="Strycharz-Glaven S.M."/>
        </authorList>
    </citation>
    <scope>NUCLEOTIDE SEQUENCE [LARGE SCALE GENOMIC DNA]</scope>
    <source>
        <strain evidence="5">NRL1</strain>
    </source>
</reference>